<evidence type="ECO:0000256" key="2">
    <source>
        <dbReference type="ARBA" id="ARBA00022628"/>
    </source>
</evidence>
<accession>A0A9X1YVU5</accession>
<evidence type="ECO:0000256" key="4">
    <source>
        <dbReference type="ARBA" id="ARBA00023285"/>
    </source>
</evidence>
<evidence type="ECO:0000313" key="6">
    <source>
        <dbReference type="EMBL" id="MCK9799050.1"/>
    </source>
</evidence>
<evidence type="ECO:0000259" key="5">
    <source>
        <dbReference type="Pfam" id="PF02867"/>
    </source>
</evidence>
<proteinExistence type="predicted"/>
<keyword evidence="3" id="KW-0560">Oxidoreductase</keyword>
<evidence type="ECO:0000313" key="7">
    <source>
        <dbReference type="Proteomes" id="UP001155059"/>
    </source>
</evidence>
<gene>
    <name evidence="6" type="ORF">M1B34_15380</name>
</gene>
<keyword evidence="4" id="KW-0170">Cobalt</keyword>
<dbReference type="Pfam" id="PF02867">
    <property type="entry name" value="Ribonuc_red_lgC"/>
    <property type="match status" value="2"/>
</dbReference>
<keyword evidence="2" id="KW-0846">Cobalamin</keyword>
<dbReference type="SUPFAM" id="SSF51998">
    <property type="entry name" value="PFL-like glycyl radical enzymes"/>
    <property type="match status" value="1"/>
</dbReference>
<reference evidence="6 7" key="1">
    <citation type="journal article" date="2022" name="Int. J. Syst. Evol. Microbiol.">
        <title>Pseudomonas aegrilactucae sp. nov. and Pseudomonas morbosilactucae sp. nov., pathogens causing bacterial rot of lettuce in Japan.</title>
        <authorList>
            <person name="Sawada H."/>
            <person name="Fujikawa T."/>
            <person name="Satou M."/>
        </authorList>
    </citation>
    <scope>NUCLEOTIDE SEQUENCE [LARGE SCALE GENOMIC DNA]</scope>
    <source>
        <strain evidence="6 7">MAFF 302030</strain>
    </source>
</reference>
<protein>
    <recommendedName>
        <fullName evidence="5">Ribonucleotide reductase large subunit C-terminal domain-containing protein</fullName>
    </recommendedName>
</protein>
<dbReference type="InterPro" id="IPR000788">
    <property type="entry name" value="RNR_lg_C"/>
</dbReference>
<dbReference type="InterPro" id="IPR050862">
    <property type="entry name" value="RdRp_reductase_class-2"/>
</dbReference>
<feature type="domain" description="Ribonucleotide reductase large subunit C-terminal" evidence="5">
    <location>
        <begin position="375"/>
        <end position="522"/>
    </location>
</feature>
<dbReference type="RefSeq" id="WP_177434925.1">
    <property type="nucleotide sequence ID" value="NZ_JALQCW010000035.1"/>
</dbReference>
<reference evidence="6 7" key="2">
    <citation type="journal article" date="2023" name="Plant Pathol.">
        <title>Dismantling and reorganizing Pseudomonas marginalis sensu#lato.</title>
        <authorList>
            <person name="Sawada H."/>
            <person name="Fujikawa T."/>
            <person name="Satou M."/>
        </authorList>
    </citation>
    <scope>NUCLEOTIDE SEQUENCE [LARGE SCALE GENOMIC DNA]</scope>
    <source>
        <strain evidence="6 7">MAFF 302030</strain>
    </source>
</reference>
<dbReference type="PRINTS" id="PR01183">
    <property type="entry name" value="RIBORDTASEM1"/>
</dbReference>
<comment type="cofactor">
    <cofactor evidence="1">
        <name>adenosylcob(III)alamin</name>
        <dbReference type="ChEBI" id="CHEBI:18408"/>
    </cofactor>
</comment>
<dbReference type="GO" id="GO:0004748">
    <property type="term" value="F:ribonucleoside-diphosphate reductase activity, thioredoxin disulfide as acceptor"/>
    <property type="evidence" value="ECO:0007669"/>
    <property type="project" value="TreeGrafter"/>
</dbReference>
<dbReference type="AlphaFoldDB" id="A0A9X1YVU5"/>
<evidence type="ECO:0000256" key="3">
    <source>
        <dbReference type="ARBA" id="ARBA00023002"/>
    </source>
</evidence>
<dbReference type="Proteomes" id="UP001155059">
    <property type="component" value="Unassembled WGS sequence"/>
</dbReference>
<comment type="caution">
    <text evidence="6">The sequence shown here is derived from an EMBL/GenBank/DDBJ whole genome shotgun (WGS) entry which is preliminary data.</text>
</comment>
<sequence>MDQTNQPALQVQPAWAVNNPYLGILAPRFFADVNACDWSDLPRRVVRMFETVEMQYSSEAEAKALGMKLHALLHDGAFLPNSPVMMNSEHENSANLFACHVLAPPLNTSAMKVAGKIHDGCGGIGYDLTSVDDPVAMTMFIEQQTAILNPTRKRKAHSAVTLHADHPMVSSFIGMSSSLEITHTNVELDGEFFAALHRTDTKATATWDAVCSSIYSTGRPAIAFGEHKSLRSPNGERLILNVCGESLLRENESSLIGSLNASRFIHAGVFDENRFQEAVSLAVRCLDNLHDIQNHASEEVAERCKESRKIGLSVMGYADALLLMGKRYGTEQALEFASRVMALMKSAARSTSELLATNRGSCSPKLLHPGEPLRRNASLMAIAANGTLSLMANVSGGIEPVFSYVLRQTVENRVIHQLQPTLRRLLIGHDLSAAVIDEITNQLINGDAPCEIALIPAAIRETMIRAHDLTPSEHIRTQATFQSFIDGGISKTINLPSSSTLDDIAKAILNARASGCVGISLYRDGSISGQPTQMASANESTSTVVAA</sequence>
<evidence type="ECO:0000256" key="1">
    <source>
        <dbReference type="ARBA" id="ARBA00001922"/>
    </source>
</evidence>
<name>A0A9X1YVU5_9PSED</name>
<dbReference type="GO" id="GO:0031419">
    <property type="term" value="F:cobalamin binding"/>
    <property type="evidence" value="ECO:0007669"/>
    <property type="project" value="UniProtKB-KW"/>
</dbReference>
<dbReference type="PANTHER" id="PTHR43371:SF1">
    <property type="entry name" value="RIBONUCLEOSIDE-DIPHOSPHATE REDUCTASE"/>
    <property type="match status" value="1"/>
</dbReference>
<feature type="domain" description="Ribonucleotide reductase large subunit C-terminal" evidence="5">
    <location>
        <begin position="198"/>
        <end position="362"/>
    </location>
</feature>
<dbReference type="EMBL" id="JALQCW010000035">
    <property type="protein sequence ID" value="MCK9799050.1"/>
    <property type="molecule type" value="Genomic_DNA"/>
</dbReference>
<dbReference type="PANTHER" id="PTHR43371">
    <property type="entry name" value="VITAMIN B12-DEPENDENT RIBONUCLEOTIDE REDUCTASE"/>
    <property type="match status" value="1"/>
</dbReference>
<dbReference type="Gene3D" id="3.20.70.20">
    <property type="match status" value="1"/>
</dbReference>
<organism evidence="6 7">
    <name type="scientific">Pseudomonas morbosilactucae</name>
    <dbReference type="NCBI Taxonomy" id="2938197"/>
    <lineage>
        <taxon>Bacteria</taxon>
        <taxon>Pseudomonadati</taxon>
        <taxon>Pseudomonadota</taxon>
        <taxon>Gammaproteobacteria</taxon>
        <taxon>Pseudomonadales</taxon>
        <taxon>Pseudomonadaceae</taxon>
        <taxon>Pseudomonas</taxon>
    </lineage>
</organism>